<dbReference type="Pfam" id="PF02557">
    <property type="entry name" value="VanY"/>
    <property type="match status" value="1"/>
</dbReference>
<feature type="signal peptide" evidence="1">
    <location>
        <begin position="1"/>
        <end position="23"/>
    </location>
</feature>
<feature type="domain" description="D-alanyl-D-alanine carboxypeptidase-like core" evidence="2">
    <location>
        <begin position="110"/>
        <end position="238"/>
    </location>
</feature>
<dbReference type="InterPro" id="IPR052179">
    <property type="entry name" value="DD-CPase-like"/>
</dbReference>
<proteinExistence type="predicted"/>
<dbReference type="RefSeq" id="WP_307067561.1">
    <property type="nucleotide sequence ID" value="NZ_JAUSUP010000003.1"/>
</dbReference>
<organism evidence="3 4">
    <name type="scientific">Alkalibacillus filiformis</name>
    <dbReference type="NCBI Taxonomy" id="200990"/>
    <lineage>
        <taxon>Bacteria</taxon>
        <taxon>Bacillati</taxon>
        <taxon>Bacillota</taxon>
        <taxon>Bacilli</taxon>
        <taxon>Bacillales</taxon>
        <taxon>Bacillaceae</taxon>
        <taxon>Alkalibacillus</taxon>
    </lineage>
</organism>
<dbReference type="InterPro" id="IPR058193">
    <property type="entry name" value="VanY/YodJ_core_dom"/>
</dbReference>
<keyword evidence="4" id="KW-1185">Reference proteome</keyword>
<dbReference type="PROSITE" id="PS51257">
    <property type="entry name" value="PROKAR_LIPOPROTEIN"/>
    <property type="match status" value="1"/>
</dbReference>
<comment type="caution">
    <text evidence="3">The sequence shown here is derived from an EMBL/GenBank/DDBJ whole genome shotgun (WGS) entry which is preliminary data.</text>
</comment>
<evidence type="ECO:0000259" key="2">
    <source>
        <dbReference type="Pfam" id="PF02557"/>
    </source>
</evidence>
<gene>
    <name evidence="3" type="ORF">J2R98_001471</name>
</gene>
<accession>A0ABU0DTJ1</accession>
<name>A0ABU0DTJ1_9BACI</name>
<evidence type="ECO:0000313" key="3">
    <source>
        <dbReference type="EMBL" id="MDQ0351654.1"/>
    </source>
</evidence>
<dbReference type="CDD" id="cd14852">
    <property type="entry name" value="LD-carboxypeptidase"/>
    <property type="match status" value="1"/>
</dbReference>
<evidence type="ECO:0000256" key="1">
    <source>
        <dbReference type="SAM" id="SignalP"/>
    </source>
</evidence>
<dbReference type="Proteomes" id="UP001236723">
    <property type="component" value="Unassembled WGS sequence"/>
</dbReference>
<evidence type="ECO:0000313" key="4">
    <source>
        <dbReference type="Proteomes" id="UP001236723"/>
    </source>
</evidence>
<dbReference type="PANTHER" id="PTHR34385:SF1">
    <property type="entry name" value="PEPTIDOGLYCAN L-ALANYL-D-GLUTAMATE ENDOPEPTIDASE CWLK"/>
    <property type="match status" value="1"/>
</dbReference>
<dbReference type="EMBL" id="JAUSUP010000003">
    <property type="protein sequence ID" value="MDQ0351654.1"/>
    <property type="molecule type" value="Genomic_DNA"/>
</dbReference>
<dbReference type="InterPro" id="IPR003709">
    <property type="entry name" value="VanY-like_core_dom"/>
</dbReference>
<dbReference type="InterPro" id="IPR009045">
    <property type="entry name" value="Zn_M74/Hedgehog-like"/>
</dbReference>
<dbReference type="Gene3D" id="3.30.1380.10">
    <property type="match status" value="1"/>
</dbReference>
<feature type="chain" id="PRO_5046628073" evidence="1">
    <location>
        <begin position="24"/>
        <end position="260"/>
    </location>
</feature>
<dbReference type="SUPFAM" id="SSF55166">
    <property type="entry name" value="Hedgehog/DD-peptidase"/>
    <property type="match status" value="1"/>
</dbReference>
<sequence>MSSRLLYTTFIVCLLLVISACQNNTVDLDNLVGHDYNSIEVGLENKENIIVLDDSRHEGEPTEDGEAVIVPDPNAIDVIVNKERRLPEGYEPPDLTVPDVDFHVVAEERMYMREEAAHALEELFEAASAEGHELYAISGYRSEQTQEVVFASSVERNGQEYAEQYSAQPGHSEHQTGLAMDVSAESFSLRLGEGFSDTPEGEWVANHSHHYGFIVRYLEGKSNITGYNYEPWHLRYVGEELATSLYESGLTMEEYFGLVE</sequence>
<reference evidence="3 4" key="1">
    <citation type="submission" date="2023-07" db="EMBL/GenBank/DDBJ databases">
        <title>Genomic Encyclopedia of Type Strains, Phase IV (KMG-IV): sequencing the most valuable type-strain genomes for metagenomic binning, comparative biology and taxonomic classification.</title>
        <authorList>
            <person name="Goeker M."/>
        </authorList>
    </citation>
    <scope>NUCLEOTIDE SEQUENCE [LARGE SCALE GENOMIC DNA]</scope>
    <source>
        <strain evidence="3 4">DSM 15448</strain>
    </source>
</reference>
<keyword evidence="1" id="KW-0732">Signal</keyword>
<dbReference type="PANTHER" id="PTHR34385">
    <property type="entry name" value="D-ALANYL-D-ALANINE CARBOXYPEPTIDASE"/>
    <property type="match status" value="1"/>
</dbReference>
<protein>
    <submittedName>
        <fullName evidence="3">LAS superfamily LD-carboxypeptidase LdcB</fullName>
    </submittedName>
</protein>